<dbReference type="GO" id="GO:0003677">
    <property type="term" value="F:DNA binding"/>
    <property type="evidence" value="ECO:0007669"/>
    <property type="project" value="InterPro"/>
</dbReference>
<evidence type="ECO:0000259" key="1">
    <source>
        <dbReference type="PROSITE" id="PS50943"/>
    </source>
</evidence>
<sequence length="68" mass="7975">MFTGRQLREYRRRRHLTQKQLGKAVCMSRDAIAKIELYNRVISDIQTLKALQKALNIPYDVIGFIPLD</sequence>
<dbReference type="Gene3D" id="1.10.260.40">
    <property type="entry name" value="lambda repressor-like DNA-binding domains"/>
    <property type="match status" value="1"/>
</dbReference>
<dbReference type="Pfam" id="PF01381">
    <property type="entry name" value="HTH_3"/>
    <property type="match status" value="1"/>
</dbReference>
<dbReference type="SUPFAM" id="SSF47413">
    <property type="entry name" value="lambda repressor-like DNA-binding domains"/>
    <property type="match status" value="1"/>
</dbReference>
<proteinExistence type="predicted"/>
<dbReference type="PROSITE" id="PS50943">
    <property type="entry name" value="HTH_CROC1"/>
    <property type="match status" value="1"/>
</dbReference>
<dbReference type="AlphaFoldDB" id="A0A455T5H1"/>
<feature type="domain" description="HTH cro/C1-type" evidence="1">
    <location>
        <begin position="7"/>
        <end position="62"/>
    </location>
</feature>
<dbReference type="InterPro" id="IPR001387">
    <property type="entry name" value="Cro/C1-type_HTH"/>
</dbReference>
<name>A0A455T5H1_9CHLR</name>
<dbReference type="EMBL" id="AP019377">
    <property type="protein sequence ID" value="BBH95220.1"/>
    <property type="molecule type" value="Genomic_DNA"/>
</dbReference>
<dbReference type="SMART" id="SM00530">
    <property type="entry name" value="HTH_XRE"/>
    <property type="match status" value="1"/>
</dbReference>
<reference evidence="2" key="1">
    <citation type="submission" date="2018-12" db="EMBL/GenBank/DDBJ databases">
        <title>Novel natural products biosynthetic potential of the class Ktedonobacteria.</title>
        <authorList>
            <person name="Zheng Y."/>
            <person name="Saitou A."/>
            <person name="Wang C.M."/>
            <person name="Toyoda A."/>
            <person name="Minakuchi Y."/>
            <person name="Sekiguchi Y."/>
            <person name="Ueda K."/>
            <person name="Takano H."/>
            <person name="Sakai Y."/>
            <person name="Yokota A."/>
            <person name="Yabe S."/>
        </authorList>
    </citation>
    <scope>NUCLEOTIDE SEQUENCE</scope>
    <source>
        <strain evidence="2">A3-2</strain>
    </source>
</reference>
<organism evidence="2">
    <name type="scientific">Thermogemmatispora argillosa</name>
    <dbReference type="NCBI Taxonomy" id="2045280"/>
    <lineage>
        <taxon>Bacteria</taxon>
        <taxon>Bacillati</taxon>
        <taxon>Chloroflexota</taxon>
        <taxon>Ktedonobacteria</taxon>
        <taxon>Thermogemmatisporales</taxon>
        <taxon>Thermogemmatisporaceae</taxon>
        <taxon>Thermogemmatispora</taxon>
    </lineage>
</organism>
<dbReference type="InterPro" id="IPR010982">
    <property type="entry name" value="Lambda_DNA-bd_dom_sf"/>
</dbReference>
<protein>
    <recommendedName>
        <fullName evidence="1">HTH cro/C1-type domain-containing protein</fullName>
    </recommendedName>
</protein>
<evidence type="ECO:0000313" key="2">
    <source>
        <dbReference type="EMBL" id="BBH95220.1"/>
    </source>
</evidence>
<dbReference type="CDD" id="cd00093">
    <property type="entry name" value="HTH_XRE"/>
    <property type="match status" value="1"/>
</dbReference>
<accession>A0A455T5H1</accession>
<gene>
    <name evidence="2" type="ORF">KTA_34190</name>
</gene>